<dbReference type="NCBIfam" id="TIGR00492">
    <property type="entry name" value="alr"/>
    <property type="match status" value="1"/>
</dbReference>
<dbReference type="InterPro" id="IPR020622">
    <property type="entry name" value="Ala_racemase_pyridoxalP-BS"/>
</dbReference>
<sequence length="367" mass="39377">MEHRAEARIDINALASNISFLRSIAKVDLMAVVKADAYGHGLIEIGLAAEKNGADWLGVALLEEAIALRTHGVRIPILAWLVPPGSDFNLAAKHDIDLAVASIATLKEISHVPNKPRIHIEVDTGMTRGGFLDEWEELLKADFSKVEVVGIFSHFARADEAGQQQNSDQLNVFKARVAELSEIGINPPIKHLSNSAATFLDSSSALEMVRTGIAMYGLSPDFKTMGDSKKLGLKPVMQLRAKLHLVKTVLAGSAVGYGATAVTEHETKLGVVAMGYADGIPRIAHGAGIFVNGTRAPIIGRVSMDQFVVDLGINSTAVSGDWVIIFGDGSHGEYTADDWGAASLSINYEIVTRIGPRVPRIYAPHVY</sequence>
<dbReference type="EMBL" id="CAFBLC010000037">
    <property type="protein sequence ID" value="CAB4854837.1"/>
    <property type="molecule type" value="Genomic_DNA"/>
</dbReference>
<dbReference type="GO" id="GO:0030632">
    <property type="term" value="P:D-alanine biosynthetic process"/>
    <property type="evidence" value="ECO:0007669"/>
    <property type="project" value="TreeGrafter"/>
</dbReference>
<dbReference type="GO" id="GO:0008784">
    <property type="term" value="F:alanine racemase activity"/>
    <property type="evidence" value="ECO:0007669"/>
    <property type="project" value="InterPro"/>
</dbReference>
<dbReference type="PANTHER" id="PTHR30511">
    <property type="entry name" value="ALANINE RACEMASE"/>
    <property type="match status" value="1"/>
</dbReference>
<dbReference type="HAMAP" id="MF_01201">
    <property type="entry name" value="Ala_racemase"/>
    <property type="match status" value="1"/>
</dbReference>
<evidence type="ECO:0000313" key="6">
    <source>
        <dbReference type="EMBL" id="CAB4811196.1"/>
    </source>
</evidence>
<reference evidence="5" key="1">
    <citation type="submission" date="2020-05" db="EMBL/GenBank/DDBJ databases">
        <authorList>
            <person name="Chiriac C."/>
            <person name="Salcher M."/>
            <person name="Ghai R."/>
            <person name="Kavagutti S V."/>
        </authorList>
    </citation>
    <scope>NUCLEOTIDE SEQUENCE</scope>
</reference>
<evidence type="ECO:0000313" key="8">
    <source>
        <dbReference type="EMBL" id="CAB4991500.1"/>
    </source>
</evidence>
<dbReference type="EMBL" id="CAEZYA010000033">
    <property type="protein sequence ID" value="CAB4709579.1"/>
    <property type="molecule type" value="Genomic_DNA"/>
</dbReference>
<proteinExistence type="inferred from homology"/>
<dbReference type="Gene3D" id="3.20.20.10">
    <property type="entry name" value="Alanine racemase"/>
    <property type="match status" value="1"/>
</dbReference>
<dbReference type="SUPFAM" id="SSF50621">
    <property type="entry name" value="Alanine racemase C-terminal domain-like"/>
    <property type="match status" value="1"/>
</dbReference>
<dbReference type="SMART" id="SM01005">
    <property type="entry name" value="Ala_racemase_C"/>
    <property type="match status" value="1"/>
</dbReference>
<dbReference type="InterPro" id="IPR011079">
    <property type="entry name" value="Ala_racemase_C"/>
</dbReference>
<dbReference type="FunFam" id="3.20.20.10:FF:000002">
    <property type="entry name" value="Alanine racemase"/>
    <property type="match status" value="1"/>
</dbReference>
<evidence type="ECO:0000256" key="3">
    <source>
        <dbReference type="ARBA" id="ARBA00023235"/>
    </source>
</evidence>
<evidence type="ECO:0000313" key="10">
    <source>
        <dbReference type="EMBL" id="CAB5057863.1"/>
    </source>
</evidence>
<protein>
    <submittedName>
        <fullName evidence="5">Unannotated protein</fullName>
    </submittedName>
</protein>
<evidence type="ECO:0000256" key="1">
    <source>
        <dbReference type="ARBA" id="ARBA00001933"/>
    </source>
</evidence>
<dbReference type="GO" id="GO:0005829">
    <property type="term" value="C:cytosol"/>
    <property type="evidence" value="ECO:0007669"/>
    <property type="project" value="TreeGrafter"/>
</dbReference>
<dbReference type="AlphaFoldDB" id="A0A6J6QFB6"/>
<dbReference type="GO" id="GO:0009252">
    <property type="term" value="P:peptidoglycan biosynthetic process"/>
    <property type="evidence" value="ECO:0007669"/>
    <property type="project" value="TreeGrafter"/>
</dbReference>
<dbReference type="SUPFAM" id="SSF51419">
    <property type="entry name" value="PLP-binding barrel"/>
    <property type="match status" value="1"/>
</dbReference>
<evidence type="ECO:0000313" key="5">
    <source>
        <dbReference type="EMBL" id="CAB4709579.1"/>
    </source>
</evidence>
<dbReference type="InterPro" id="IPR029066">
    <property type="entry name" value="PLP-binding_barrel"/>
</dbReference>
<dbReference type="CDD" id="cd00430">
    <property type="entry name" value="PLPDE_III_AR"/>
    <property type="match status" value="1"/>
</dbReference>
<dbReference type="EMBL" id="CAFBQD010000028">
    <property type="protein sequence ID" value="CAB5051318.1"/>
    <property type="molecule type" value="Genomic_DNA"/>
</dbReference>
<dbReference type="InterPro" id="IPR001608">
    <property type="entry name" value="Ala_racemase_N"/>
</dbReference>
<dbReference type="EMBL" id="CAFBOQ010000037">
    <property type="protein sequence ID" value="CAB4991500.1"/>
    <property type="molecule type" value="Genomic_DNA"/>
</dbReference>
<accession>A0A6J6QFB6</accession>
<organism evidence="5">
    <name type="scientific">freshwater metagenome</name>
    <dbReference type="NCBI Taxonomy" id="449393"/>
    <lineage>
        <taxon>unclassified sequences</taxon>
        <taxon>metagenomes</taxon>
        <taxon>ecological metagenomes</taxon>
    </lineage>
</organism>
<dbReference type="PRINTS" id="PR00992">
    <property type="entry name" value="ALARACEMASE"/>
</dbReference>
<dbReference type="PROSITE" id="PS00395">
    <property type="entry name" value="ALANINE_RACEMASE"/>
    <property type="match status" value="1"/>
</dbReference>
<evidence type="ECO:0000256" key="2">
    <source>
        <dbReference type="ARBA" id="ARBA00022898"/>
    </source>
</evidence>
<gene>
    <name evidence="5" type="ORF">UFOPK2627_00966</name>
    <name evidence="6" type="ORF">UFOPK3078_01032</name>
    <name evidence="7" type="ORF">UFOPK3288_01069</name>
    <name evidence="8" type="ORF">UFOPK3990_01116</name>
    <name evidence="9" type="ORF">UFOPK4245_00989</name>
    <name evidence="10" type="ORF">UFOPK4337_00748</name>
</gene>
<feature type="domain" description="Alanine racemase C-terminal" evidence="4">
    <location>
        <begin position="236"/>
        <end position="363"/>
    </location>
</feature>
<dbReference type="InterPro" id="IPR000821">
    <property type="entry name" value="Ala_racemase"/>
</dbReference>
<name>A0A6J6QFB6_9ZZZZ</name>
<comment type="cofactor">
    <cofactor evidence="1">
        <name>pyridoxal 5'-phosphate</name>
        <dbReference type="ChEBI" id="CHEBI:597326"/>
    </cofactor>
</comment>
<dbReference type="GO" id="GO:0030170">
    <property type="term" value="F:pyridoxal phosphate binding"/>
    <property type="evidence" value="ECO:0007669"/>
    <property type="project" value="TreeGrafter"/>
</dbReference>
<dbReference type="PANTHER" id="PTHR30511:SF0">
    <property type="entry name" value="ALANINE RACEMASE, CATABOLIC-RELATED"/>
    <property type="match status" value="1"/>
</dbReference>
<dbReference type="Pfam" id="PF00842">
    <property type="entry name" value="Ala_racemase_C"/>
    <property type="match status" value="1"/>
</dbReference>
<dbReference type="EMBL" id="CAFBQM010000027">
    <property type="protein sequence ID" value="CAB5057863.1"/>
    <property type="molecule type" value="Genomic_DNA"/>
</dbReference>
<evidence type="ECO:0000259" key="4">
    <source>
        <dbReference type="SMART" id="SM01005"/>
    </source>
</evidence>
<evidence type="ECO:0000313" key="9">
    <source>
        <dbReference type="EMBL" id="CAB5051318.1"/>
    </source>
</evidence>
<dbReference type="EMBL" id="CAFAAU010000033">
    <property type="protein sequence ID" value="CAB4811196.1"/>
    <property type="molecule type" value="Genomic_DNA"/>
</dbReference>
<dbReference type="Pfam" id="PF01168">
    <property type="entry name" value="Ala_racemase_N"/>
    <property type="match status" value="1"/>
</dbReference>
<dbReference type="InterPro" id="IPR009006">
    <property type="entry name" value="Ala_racemase/Decarboxylase_C"/>
</dbReference>
<evidence type="ECO:0000313" key="7">
    <source>
        <dbReference type="EMBL" id="CAB4854837.1"/>
    </source>
</evidence>
<keyword evidence="2" id="KW-0663">Pyridoxal phosphate</keyword>
<keyword evidence="3" id="KW-0413">Isomerase</keyword>
<dbReference type="Gene3D" id="2.40.37.10">
    <property type="entry name" value="Lyase, Ornithine Decarboxylase, Chain A, domain 1"/>
    <property type="match status" value="1"/>
</dbReference>